<accession>A0A915P7K8</accession>
<evidence type="ECO:0000313" key="3">
    <source>
        <dbReference type="Proteomes" id="UP000887560"/>
    </source>
</evidence>
<name>A0A915P7K8_9BILA</name>
<keyword evidence="1" id="KW-0732">Signal</keyword>
<dbReference type="SMART" id="SM00739">
    <property type="entry name" value="KOW"/>
    <property type="match status" value="1"/>
</dbReference>
<dbReference type="Pfam" id="PF23284">
    <property type="entry name" value="KOW2_Spt5"/>
    <property type="match status" value="1"/>
</dbReference>
<organism evidence="3 4">
    <name type="scientific">Meloidogyne floridensis</name>
    <dbReference type="NCBI Taxonomy" id="298350"/>
    <lineage>
        <taxon>Eukaryota</taxon>
        <taxon>Metazoa</taxon>
        <taxon>Ecdysozoa</taxon>
        <taxon>Nematoda</taxon>
        <taxon>Chromadorea</taxon>
        <taxon>Rhabditida</taxon>
        <taxon>Tylenchina</taxon>
        <taxon>Tylenchomorpha</taxon>
        <taxon>Tylenchoidea</taxon>
        <taxon>Meloidogynidae</taxon>
        <taxon>Meloidogyninae</taxon>
        <taxon>Meloidogyne</taxon>
    </lineage>
</organism>
<reference evidence="4" key="1">
    <citation type="submission" date="2022-11" db="UniProtKB">
        <authorList>
            <consortium name="WormBaseParasite"/>
        </authorList>
    </citation>
    <scope>IDENTIFICATION</scope>
</reference>
<dbReference type="InterPro" id="IPR005824">
    <property type="entry name" value="KOW"/>
</dbReference>
<sequence length="242" mass="26978">MFMIGNKIIIASIILVIISEKVESGRNKVTHNIDAEVSELQQAHELYVIYEGINSEVKSDPGLNNNARLKSDVNLLIIINVESTHLREKKHNFSPGDNVEVTDGELANLRGKIQSIDGDKVVILPEHEDLNHLAQAYLSVSLLSYPIQLHLAQVYLSVSLLFSFQLLEHSKHLLVAPFYVPPLASLFPPPFSALPYYPPFSFPRLFPSQPLFSFPPLAALLPPQPLFSFPPLFPPLFSAPPL</sequence>
<protein>
    <submittedName>
        <fullName evidence="4">KOW domain-containing protein</fullName>
    </submittedName>
</protein>
<dbReference type="InterPro" id="IPR014722">
    <property type="entry name" value="Rib_uL2_dom2"/>
</dbReference>
<proteinExistence type="predicted"/>
<feature type="domain" description="KOW" evidence="2">
    <location>
        <begin position="92"/>
        <end position="119"/>
    </location>
</feature>
<feature type="signal peptide" evidence="1">
    <location>
        <begin position="1"/>
        <end position="24"/>
    </location>
</feature>
<dbReference type="AlphaFoldDB" id="A0A915P7K8"/>
<dbReference type="Gene3D" id="2.30.30.30">
    <property type="match status" value="1"/>
</dbReference>
<feature type="chain" id="PRO_5037134276" evidence="1">
    <location>
        <begin position="25"/>
        <end position="242"/>
    </location>
</feature>
<keyword evidence="3" id="KW-1185">Reference proteome</keyword>
<evidence type="ECO:0000259" key="2">
    <source>
        <dbReference type="SMART" id="SM00739"/>
    </source>
</evidence>
<dbReference type="InterPro" id="IPR008991">
    <property type="entry name" value="Translation_prot_SH3-like_sf"/>
</dbReference>
<dbReference type="WBParaSite" id="scf7180000424425.g13067">
    <property type="protein sequence ID" value="scf7180000424425.g13067"/>
    <property type="gene ID" value="scf7180000424425.g13067"/>
</dbReference>
<dbReference type="SUPFAM" id="SSF50104">
    <property type="entry name" value="Translation proteins SH3-like domain"/>
    <property type="match status" value="1"/>
</dbReference>
<dbReference type="CDD" id="cd06082">
    <property type="entry name" value="KOW_Spt5_2"/>
    <property type="match status" value="1"/>
</dbReference>
<evidence type="ECO:0000256" key="1">
    <source>
        <dbReference type="SAM" id="SignalP"/>
    </source>
</evidence>
<dbReference type="InterPro" id="IPR041975">
    <property type="entry name" value="KOW_Spt5_2"/>
</dbReference>
<dbReference type="Proteomes" id="UP000887560">
    <property type="component" value="Unplaced"/>
</dbReference>
<evidence type="ECO:0000313" key="4">
    <source>
        <dbReference type="WBParaSite" id="scf7180000424425.g13067"/>
    </source>
</evidence>